<organism evidence="1 2">
    <name type="scientific">Austropuccinia psidii MF-1</name>
    <dbReference type="NCBI Taxonomy" id="1389203"/>
    <lineage>
        <taxon>Eukaryota</taxon>
        <taxon>Fungi</taxon>
        <taxon>Dikarya</taxon>
        <taxon>Basidiomycota</taxon>
        <taxon>Pucciniomycotina</taxon>
        <taxon>Pucciniomycetes</taxon>
        <taxon>Pucciniales</taxon>
        <taxon>Sphaerophragmiaceae</taxon>
        <taxon>Austropuccinia</taxon>
    </lineage>
</organism>
<proteinExistence type="predicted"/>
<reference evidence="1" key="1">
    <citation type="submission" date="2021-03" db="EMBL/GenBank/DDBJ databases">
        <title>Draft genome sequence of rust myrtle Austropuccinia psidii MF-1, a brazilian biotype.</title>
        <authorList>
            <person name="Quecine M.C."/>
            <person name="Pachon D.M.R."/>
            <person name="Bonatelli M.L."/>
            <person name="Correr F.H."/>
            <person name="Franceschini L.M."/>
            <person name="Leite T.F."/>
            <person name="Margarido G.R.A."/>
            <person name="Almeida C.A."/>
            <person name="Ferrarezi J.A."/>
            <person name="Labate C.A."/>
        </authorList>
    </citation>
    <scope>NUCLEOTIDE SEQUENCE</scope>
    <source>
        <strain evidence="1">MF-1</strain>
    </source>
</reference>
<gene>
    <name evidence="1" type="ORF">O181_063696</name>
</gene>
<dbReference type="EMBL" id="AVOT02030700">
    <property type="protein sequence ID" value="MBW0523981.1"/>
    <property type="molecule type" value="Genomic_DNA"/>
</dbReference>
<dbReference type="Proteomes" id="UP000765509">
    <property type="component" value="Unassembled WGS sequence"/>
</dbReference>
<comment type="caution">
    <text evidence="1">The sequence shown here is derived from an EMBL/GenBank/DDBJ whole genome shotgun (WGS) entry which is preliminary data.</text>
</comment>
<protein>
    <submittedName>
        <fullName evidence="1">Uncharacterized protein</fullName>
    </submittedName>
</protein>
<evidence type="ECO:0000313" key="2">
    <source>
        <dbReference type="Proteomes" id="UP000765509"/>
    </source>
</evidence>
<name>A0A9Q3EKH5_9BASI</name>
<accession>A0A9Q3EKH5</accession>
<sequence length="126" mass="13689">MMQLGGSVNSQTFQTVHVPPSQGEAYKQIGPTALSTPVYPPPVPECQKPIGLNLLTCLVEKLHLPLSQTAGANSRLPTHESGGSDLGRSSLIYLKVVKRKKGQKEAKLRQKPKAFCAGFCEHFLIH</sequence>
<keyword evidence="2" id="KW-1185">Reference proteome</keyword>
<evidence type="ECO:0000313" key="1">
    <source>
        <dbReference type="EMBL" id="MBW0523981.1"/>
    </source>
</evidence>
<dbReference type="AlphaFoldDB" id="A0A9Q3EKH5"/>